<dbReference type="Pfam" id="PF00766">
    <property type="entry name" value="ETF_alpha"/>
    <property type="match status" value="1"/>
</dbReference>
<proteinExistence type="inferred from homology"/>
<dbReference type="RefSeq" id="WP_141442976.1">
    <property type="nucleotide sequence ID" value="NZ_CP038231.1"/>
</dbReference>
<name>A0A4Y6UB14_9PROT</name>
<feature type="binding site" evidence="9">
    <location>
        <begin position="236"/>
        <end position="237"/>
    </location>
    <ligand>
        <name>FAD</name>
        <dbReference type="ChEBI" id="CHEBI:57692"/>
    </ligand>
</feature>
<keyword evidence="2" id="KW-0813">Transport</keyword>
<feature type="region of interest" description="Disordered" evidence="10">
    <location>
        <begin position="161"/>
        <end position="185"/>
    </location>
</feature>
<dbReference type="GO" id="GO:0009055">
    <property type="term" value="F:electron transfer activity"/>
    <property type="evidence" value="ECO:0007669"/>
    <property type="project" value="InterPro"/>
</dbReference>
<dbReference type="InterPro" id="IPR014730">
    <property type="entry name" value="ETF_a/b_N"/>
</dbReference>
<evidence type="ECO:0000256" key="6">
    <source>
        <dbReference type="ARBA" id="ARBA00025649"/>
    </source>
</evidence>
<dbReference type="PROSITE" id="PS00696">
    <property type="entry name" value="ETF_ALPHA"/>
    <property type="match status" value="1"/>
</dbReference>
<evidence type="ECO:0000256" key="5">
    <source>
        <dbReference type="ARBA" id="ARBA00022982"/>
    </source>
</evidence>
<dbReference type="InterPro" id="IPR018206">
    <property type="entry name" value="ETF_asu_C_CS"/>
</dbReference>
<comment type="cofactor">
    <cofactor evidence="9">
        <name>FAD</name>
        <dbReference type="ChEBI" id="CHEBI:57692"/>
    </cofactor>
    <text evidence="9">Binds 1 FAD per dimer.</text>
</comment>
<evidence type="ECO:0000256" key="10">
    <source>
        <dbReference type="SAM" id="MobiDB-lite"/>
    </source>
</evidence>
<comment type="similarity">
    <text evidence="1">Belongs to the ETF alpha-subunit/FixB family.</text>
</comment>
<evidence type="ECO:0000256" key="2">
    <source>
        <dbReference type="ARBA" id="ARBA00022448"/>
    </source>
</evidence>
<dbReference type="OrthoDB" id="9770286at2"/>
<accession>A0A4Y6UB14</accession>
<keyword evidence="4 9" id="KW-0274">FAD</keyword>
<dbReference type="PANTHER" id="PTHR43153:SF1">
    <property type="entry name" value="ELECTRON TRANSFER FLAVOPROTEIN SUBUNIT ALPHA, MITOCHONDRIAL"/>
    <property type="match status" value="1"/>
</dbReference>
<feature type="binding site" evidence="9">
    <location>
        <begin position="250"/>
        <end position="254"/>
    </location>
    <ligand>
        <name>FAD</name>
        <dbReference type="ChEBI" id="CHEBI:57692"/>
    </ligand>
</feature>
<evidence type="ECO:0000256" key="1">
    <source>
        <dbReference type="ARBA" id="ARBA00005817"/>
    </source>
</evidence>
<comment type="function">
    <text evidence="6">The electron transfer flavoprotein serves as a specific electron acceptor for other dehydrogenases. It transfers the electrons to the main respiratory chain via ETF-ubiquinone oxidoreductase (ETF dehydrogenase).</text>
</comment>
<feature type="binding site" evidence="9">
    <location>
        <position position="288"/>
    </location>
    <ligand>
        <name>FAD</name>
        <dbReference type="ChEBI" id="CHEBI:57692"/>
    </ligand>
</feature>
<evidence type="ECO:0000313" key="13">
    <source>
        <dbReference type="Proteomes" id="UP000318709"/>
    </source>
</evidence>
<dbReference type="PIRSF" id="PIRSF000089">
    <property type="entry name" value="Electra_flavoP_a"/>
    <property type="match status" value="1"/>
</dbReference>
<dbReference type="InterPro" id="IPR014731">
    <property type="entry name" value="ETF_asu_C"/>
</dbReference>
<feature type="domain" description="Electron transfer flavoprotein alpha/beta-subunit N-terminal" evidence="11">
    <location>
        <begin position="3"/>
        <end position="195"/>
    </location>
</feature>
<dbReference type="GO" id="GO:0050660">
    <property type="term" value="F:flavin adenine dinucleotide binding"/>
    <property type="evidence" value="ECO:0007669"/>
    <property type="project" value="InterPro"/>
</dbReference>
<dbReference type="KEGG" id="swf:E3E12_02860"/>
<dbReference type="GO" id="GO:0033539">
    <property type="term" value="P:fatty acid beta-oxidation using acyl-CoA dehydrogenase"/>
    <property type="evidence" value="ECO:0007669"/>
    <property type="project" value="TreeGrafter"/>
</dbReference>
<dbReference type="InterPro" id="IPR029035">
    <property type="entry name" value="DHS-like_NAD/FAD-binding_dom"/>
</dbReference>
<dbReference type="InterPro" id="IPR001308">
    <property type="entry name" value="ETF_a/FixB"/>
</dbReference>
<dbReference type="CDD" id="cd01715">
    <property type="entry name" value="ETF_alpha"/>
    <property type="match status" value="1"/>
</dbReference>
<protein>
    <recommendedName>
        <fullName evidence="7">Electron transfer flavoprotein subunit alpha</fullName>
    </recommendedName>
    <alternativeName>
        <fullName evidence="8">Electron transfer flavoprotein large subunit</fullName>
    </alternativeName>
</protein>
<dbReference type="Gene3D" id="3.40.50.1220">
    <property type="entry name" value="TPP-binding domain"/>
    <property type="match status" value="1"/>
</dbReference>
<evidence type="ECO:0000259" key="11">
    <source>
        <dbReference type="SMART" id="SM00893"/>
    </source>
</evidence>
<dbReference type="AlphaFoldDB" id="A0A4Y6UB14"/>
<evidence type="ECO:0000256" key="9">
    <source>
        <dbReference type="PIRSR" id="PIRSR000089-1"/>
    </source>
</evidence>
<keyword evidence="13" id="KW-1185">Reference proteome</keyword>
<evidence type="ECO:0000256" key="8">
    <source>
        <dbReference type="ARBA" id="ARBA00079299"/>
    </source>
</evidence>
<dbReference type="InterPro" id="IPR014729">
    <property type="entry name" value="Rossmann-like_a/b/a_fold"/>
</dbReference>
<dbReference type="Pfam" id="PF01012">
    <property type="entry name" value="ETF"/>
    <property type="match status" value="1"/>
</dbReference>
<dbReference type="InterPro" id="IPR033947">
    <property type="entry name" value="ETF_alpha_N"/>
</dbReference>
<evidence type="ECO:0000256" key="3">
    <source>
        <dbReference type="ARBA" id="ARBA00022630"/>
    </source>
</evidence>
<dbReference type="FunFam" id="3.40.50.1220:FF:000001">
    <property type="entry name" value="Electron transfer flavoprotein, alpha subunit"/>
    <property type="match status" value="1"/>
</dbReference>
<evidence type="ECO:0000256" key="4">
    <source>
        <dbReference type="ARBA" id="ARBA00022827"/>
    </source>
</evidence>
<organism evidence="12 13">
    <name type="scientific">Formicincola oecophyllae</name>
    <dbReference type="NCBI Taxonomy" id="2558361"/>
    <lineage>
        <taxon>Bacteria</taxon>
        <taxon>Pseudomonadati</taxon>
        <taxon>Pseudomonadota</taxon>
        <taxon>Alphaproteobacteria</taxon>
        <taxon>Acetobacterales</taxon>
        <taxon>Acetobacteraceae</taxon>
        <taxon>Formicincola</taxon>
    </lineage>
</organism>
<dbReference type="SUPFAM" id="SSF52467">
    <property type="entry name" value="DHS-like NAD/FAD-binding domain"/>
    <property type="match status" value="1"/>
</dbReference>
<dbReference type="EMBL" id="CP038231">
    <property type="protein sequence ID" value="QDH13315.1"/>
    <property type="molecule type" value="Genomic_DNA"/>
</dbReference>
<reference evidence="12 13" key="1">
    <citation type="submission" date="2019-03" db="EMBL/GenBank/DDBJ databases">
        <title>The complete genome sequence of Swingsia_sp. F3b2 LMG30590(T).</title>
        <authorList>
            <person name="Chua K.-O."/>
            <person name="Chan K.-G."/>
            <person name="See-Too W.-S."/>
        </authorList>
    </citation>
    <scope>NUCLEOTIDE SEQUENCE [LARGE SCALE GENOMIC DNA]</scope>
    <source>
        <strain evidence="12 13">F3b2</strain>
    </source>
</reference>
<keyword evidence="5" id="KW-0249">Electron transport</keyword>
<dbReference type="SUPFAM" id="SSF52402">
    <property type="entry name" value="Adenine nucleotide alpha hydrolases-like"/>
    <property type="match status" value="1"/>
</dbReference>
<keyword evidence="3" id="KW-0285">Flavoprotein</keyword>
<dbReference type="PANTHER" id="PTHR43153">
    <property type="entry name" value="ELECTRON TRANSFER FLAVOPROTEIN ALPHA"/>
    <property type="match status" value="1"/>
</dbReference>
<dbReference type="Gene3D" id="3.40.50.620">
    <property type="entry name" value="HUPs"/>
    <property type="match status" value="1"/>
</dbReference>
<dbReference type="SMART" id="SM00893">
    <property type="entry name" value="ETF"/>
    <property type="match status" value="1"/>
</dbReference>
<evidence type="ECO:0000256" key="7">
    <source>
        <dbReference type="ARBA" id="ARBA00068674"/>
    </source>
</evidence>
<gene>
    <name evidence="12" type="ORF">E3E12_02860</name>
</gene>
<evidence type="ECO:0000313" key="12">
    <source>
        <dbReference type="EMBL" id="QDH13315.1"/>
    </source>
</evidence>
<dbReference type="Proteomes" id="UP000318709">
    <property type="component" value="Chromosome"/>
</dbReference>
<sequence>MSILVLLENDHGTVRPSSLSALAAAQKLAVAAGTPGEVDAVLFEGQQDKGHAKAAPAAAKLAGVRNLHVVDGHPTAEAAAPILVDVAKQHGASHVVAAANAVGKNVIPRAAGLADSQPVTEVVAIEGADTFTRPVYAGSALMTVRSKNPVHYLTIRPGSFETSEAAGSGNATTHQHQPPHTPQARLESVDITTSERPDLEAARVVVAGGKGLKDAERFKALLAPLADELNAAIGASRAAVDADFAPNEIQVGQTGKIVAPELYVAVAISGAVQHLAGMKDSKTIVAINADPDAPIFQVADYGIVGDAFEIVPELVKAIKAV</sequence>